<evidence type="ECO:0000313" key="2">
    <source>
        <dbReference type="EMBL" id="MBU3875636.1"/>
    </source>
</evidence>
<dbReference type="RefSeq" id="WP_216240680.1">
    <property type="nucleotide sequence ID" value="NZ_JABACJ020000005.1"/>
</dbReference>
<keyword evidence="3" id="KW-1185">Reference proteome</keyword>
<dbReference type="InterPro" id="IPR052200">
    <property type="entry name" value="Protoporphyrinogen_IX_DH"/>
</dbReference>
<reference evidence="2 3" key="1">
    <citation type="submission" date="2021-06" db="EMBL/GenBank/DDBJ databases">
        <title>Faecalicatena sp. nov. isolated from porcine feces.</title>
        <authorList>
            <person name="Oh B.S."/>
            <person name="Lee J.H."/>
        </authorList>
    </citation>
    <scope>NUCLEOTIDE SEQUENCE [LARGE SCALE GENOMIC DNA]</scope>
    <source>
        <strain evidence="2 3">AGMB00832</strain>
    </source>
</reference>
<accession>A0ABS6D385</accession>
<dbReference type="InterPro" id="IPR026816">
    <property type="entry name" value="Flavodoxin_dom"/>
</dbReference>
<comment type="caution">
    <text evidence="2">The sequence shown here is derived from an EMBL/GenBank/DDBJ whole genome shotgun (WGS) entry which is preliminary data.</text>
</comment>
<dbReference type="PROSITE" id="PS00201">
    <property type="entry name" value="FLAVODOXIN"/>
    <property type="match status" value="1"/>
</dbReference>
<dbReference type="Proteomes" id="UP000723714">
    <property type="component" value="Unassembled WGS sequence"/>
</dbReference>
<dbReference type="InterPro" id="IPR001226">
    <property type="entry name" value="Flavodoxin_CS"/>
</dbReference>
<dbReference type="Pfam" id="PF12724">
    <property type="entry name" value="Flavodoxin_5"/>
    <property type="match status" value="1"/>
</dbReference>
<sequence length="181" mass="21040">MNKQVVVYTSETGFTQRYAQWIAEELKCEAVNQKEWRHKNPADYQTVIYGGGFYAGQIKGLKKIKNQMKQYPAVGLLVFGTGATPKEEKEMIQKTMDANFTEEERKKIPTFYLQSGLNYEKMSLTYKLMMKAFVSMLAKKADPSQEDKIMMRMIAHSFDFCQKENIRELVNYFENGGHKRA</sequence>
<protein>
    <submittedName>
        <fullName evidence="2">Flavodoxin domain-containing protein</fullName>
    </submittedName>
</protein>
<gene>
    <name evidence="2" type="ORF">HGO97_007405</name>
</gene>
<feature type="domain" description="Flavodoxin" evidence="1">
    <location>
        <begin position="5"/>
        <end position="142"/>
    </location>
</feature>
<dbReference type="PANTHER" id="PTHR38030">
    <property type="entry name" value="PROTOPORPHYRINOGEN IX DEHYDROGENASE [MENAQUINONE]"/>
    <property type="match status" value="1"/>
</dbReference>
<dbReference type="PANTHER" id="PTHR38030:SF2">
    <property type="entry name" value="PROTOPORPHYRINOGEN IX DEHYDROGENASE [QUINONE]"/>
    <property type="match status" value="1"/>
</dbReference>
<evidence type="ECO:0000259" key="1">
    <source>
        <dbReference type="Pfam" id="PF12724"/>
    </source>
</evidence>
<organism evidence="2 3">
    <name type="scientific">Faecalicatena faecalis</name>
    <dbReference type="NCBI Taxonomy" id="2726362"/>
    <lineage>
        <taxon>Bacteria</taxon>
        <taxon>Bacillati</taxon>
        <taxon>Bacillota</taxon>
        <taxon>Clostridia</taxon>
        <taxon>Lachnospirales</taxon>
        <taxon>Lachnospiraceae</taxon>
        <taxon>Faecalicatena</taxon>
    </lineage>
</organism>
<evidence type="ECO:0000313" key="3">
    <source>
        <dbReference type="Proteomes" id="UP000723714"/>
    </source>
</evidence>
<dbReference type="EMBL" id="JABACJ020000005">
    <property type="protein sequence ID" value="MBU3875636.1"/>
    <property type="molecule type" value="Genomic_DNA"/>
</dbReference>
<name>A0ABS6D385_9FIRM</name>
<proteinExistence type="predicted"/>